<keyword evidence="10" id="KW-1185">Reference proteome</keyword>
<feature type="compositionally biased region" description="Basic and acidic residues" evidence="7">
    <location>
        <begin position="107"/>
        <end position="138"/>
    </location>
</feature>
<evidence type="ECO:0000313" key="10">
    <source>
        <dbReference type="Proteomes" id="UP000562929"/>
    </source>
</evidence>
<dbReference type="OrthoDB" id="1926336at2759"/>
<keyword evidence="4 6" id="KW-0175">Coiled coil</keyword>
<comment type="subcellular location">
    <subcellularLocation>
        <location evidence="2">Cytoplasm</location>
    </subcellularLocation>
    <subcellularLocation>
        <location evidence="1">Endomembrane system</location>
        <topology evidence="1">Peripheral membrane protein</topology>
    </subcellularLocation>
</comment>
<dbReference type="Proteomes" id="UP000562929">
    <property type="component" value="Unassembled WGS sequence"/>
</dbReference>
<keyword evidence="3" id="KW-0963">Cytoplasm</keyword>
<accession>A0A8H4VE07</accession>
<dbReference type="PANTHER" id="PTHR23157:SF25">
    <property type="entry name" value="GRIP AND COILED-COIL DOMAIN-CONTAINING PROTEIN 1"/>
    <property type="match status" value="1"/>
</dbReference>
<dbReference type="InterPro" id="IPR051952">
    <property type="entry name" value="Golgi-autophagy_related"/>
</dbReference>
<gene>
    <name evidence="9" type="ORF">GQ602_002926</name>
</gene>
<dbReference type="PROSITE" id="PS50913">
    <property type="entry name" value="GRIP"/>
    <property type="match status" value="1"/>
</dbReference>
<dbReference type="GO" id="GO:0005794">
    <property type="term" value="C:Golgi apparatus"/>
    <property type="evidence" value="ECO:0007669"/>
    <property type="project" value="TreeGrafter"/>
</dbReference>
<reference evidence="9 10" key="1">
    <citation type="journal article" date="2020" name="G3 (Bethesda)">
        <title>Genetic Underpinnings of Host Manipulation by Ophiocordyceps as Revealed by Comparative Transcriptomics.</title>
        <authorList>
            <person name="Will I."/>
            <person name="Das B."/>
            <person name="Trinh T."/>
            <person name="Brachmann A."/>
            <person name="Ohm R.A."/>
            <person name="de Bekker C."/>
        </authorList>
    </citation>
    <scope>NUCLEOTIDE SEQUENCE [LARGE SCALE GENOMIC DNA]</scope>
    <source>
        <strain evidence="9 10">EC05</strain>
    </source>
</reference>
<organism evidence="9 10">
    <name type="scientific">Ophiocordyceps camponoti-floridani</name>
    <dbReference type="NCBI Taxonomy" id="2030778"/>
    <lineage>
        <taxon>Eukaryota</taxon>
        <taxon>Fungi</taxon>
        <taxon>Dikarya</taxon>
        <taxon>Ascomycota</taxon>
        <taxon>Pezizomycotina</taxon>
        <taxon>Sordariomycetes</taxon>
        <taxon>Hypocreomycetidae</taxon>
        <taxon>Hypocreales</taxon>
        <taxon>Ophiocordycipitaceae</taxon>
        <taxon>Ophiocordyceps</taxon>
    </lineage>
</organism>
<feature type="coiled-coil region" evidence="6">
    <location>
        <begin position="839"/>
        <end position="880"/>
    </location>
</feature>
<comment type="caution">
    <text evidence="9">The sequence shown here is derived from an EMBL/GenBank/DDBJ whole genome shotgun (WGS) entry which is preliminary data.</text>
</comment>
<dbReference type="SMART" id="SM00755">
    <property type="entry name" value="Grip"/>
    <property type="match status" value="1"/>
</dbReference>
<dbReference type="InterPro" id="IPR000237">
    <property type="entry name" value="GRIP_dom"/>
</dbReference>
<feature type="compositionally biased region" description="Basic and acidic residues" evidence="7">
    <location>
        <begin position="413"/>
        <end position="431"/>
    </location>
</feature>
<evidence type="ECO:0000313" key="9">
    <source>
        <dbReference type="EMBL" id="KAF4589037.1"/>
    </source>
</evidence>
<dbReference type="EMBL" id="JAACLJ010000003">
    <property type="protein sequence ID" value="KAF4589037.1"/>
    <property type="molecule type" value="Genomic_DNA"/>
</dbReference>
<evidence type="ECO:0000256" key="2">
    <source>
        <dbReference type="ARBA" id="ARBA00004496"/>
    </source>
</evidence>
<feature type="compositionally biased region" description="Low complexity" evidence="7">
    <location>
        <begin position="343"/>
        <end position="367"/>
    </location>
</feature>
<evidence type="ECO:0000256" key="6">
    <source>
        <dbReference type="SAM" id="Coils"/>
    </source>
</evidence>
<evidence type="ECO:0000256" key="3">
    <source>
        <dbReference type="ARBA" id="ARBA00022490"/>
    </source>
</evidence>
<evidence type="ECO:0000256" key="1">
    <source>
        <dbReference type="ARBA" id="ARBA00004184"/>
    </source>
</evidence>
<evidence type="ECO:0000259" key="8">
    <source>
        <dbReference type="PROSITE" id="PS50913"/>
    </source>
</evidence>
<proteinExistence type="predicted"/>
<feature type="region of interest" description="Disordered" evidence="7">
    <location>
        <begin position="327"/>
        <end position="431"/>
    </location>
</feature>
<keyword evidence="5" id="KW-0472">Membrane</keyword>
<dbReference type="PANTHER" id="PTHR23157">
    <property type="entry name" value="GRIP AND COILED-COIL DOMAIN-CONTAINING PROTEIN 1"/>
    <property type="match status" value="1"/>
</dbReference>
<dbReference type="AlphaFoldDB" id="A0A8H4VE07"/>
<feature type="region of interest" description="Disordered" evidence="7">
    <location>
        <begin position="758"/>
        <end position="777"/>
    </location>
</feature>
<dbReference type="Gene3D" id="1.20.120.330">
    <property type="entry name" value="Nucleotidyltransferases domain 2"/>
    <property type="match status" value="1"/>
</dbReference>
<protein>
    <submittedName>
        <fullName evidence="9">Viral A-type inclusion protein repeat protein</fullName>
    </submittedName>
</protein>
<feature type="compositionally biased region" description="Low complexity" evidence="7">
    <location>
        <begin position="381"/>
        <end position="395"/>
    </location>
</feature>
<dbReference type="Pfam" id="PF01465">
    <property type="entry name" value="GRIP"/>
    <property type="match status" value="1"/>
</dbReference>
<evidence type="ECO:0000256" key="5">
    <source>
        <dbReference type="ARBA" id="ARBA00023136"/>
    </source>
</evidence>
<feature type="compositionally biased region" description="Basic residues" evidence="7">
    <location>
        <begin position="368"/>
        <end position="378"/>
    </location>
</feature>
<feature type="region of interest" description="Disordered" evidence="7">
    <location>
        <begin position="75"/>
        <end position="154"/>
    </location>
</feature>
<evidence type="ECO:0000256" key="4">
    <source>
        <dbReference type="ARBA" id="ARBA00023054"/>
    </source>
</evidence>
<evidence type="ECO:0000256" key="7">
    <source>
        <dbReference type="SAM" id="MobiDB-lite"/>
    </source>
</evidence>
<feature type="region of interest" description="Disordered" evidence="7">
    <location>
        <begin position="20"/>
        <end position="60"/>
    </location>
</feature>
<feature type="compositionally biased region" description="Basic and acidic residues" evidence="7">
    <location>
        <begin position="589"/>
        <end position="607"/>
    </location>
</feature>
<feature type="compositionally biased region" description="Basic and acidic residues" evidence="7">
    <location>
        <begin position="564"/>
        <end position="582"/>
    </location>
</feature>
<feature type="region of interest" description="Disordered" evidence="7">
    <location>
        <begin position="564"/>
        <end position="607"/>
    </location>
</feature>
<feature type="compositionally biased region" description="Basic and acidic residues" evidence="7">
    <location>
        <begin position="327"/>
        <end position="342"/>
    </location>
</feature>
<sequence>MFQRIKGAIDRTIAEEQARQKSLAEGVTPGSGRRNDSSATVKRLRANKPSVDVSDAANPDPAVFEAAFVIDDSDDMSRAASPRPPLPMKDVAAAREVSGEGEGEGEGEGRSVEENAKGSDEKGSRNEGHNGSPDREVADSSAPAATGPGLPPEIRQRLRKLDKLEATYPELLRSYRVAHKRATAIEPFEKALRENSPLVSISDPEALIEYLNQLNLRGDMVMQELKRVTADRDELKKKQLEEEVVSAQEVKVADENGADVAQLKADLAAKTSETKQLTMRIADLEKELTYSNEKMGELQAELAKADTTKSISKKIIEDLQTQVATLQRDKTEAQSKMDELSKKLQPQSQSQTASAPAPAPAQQASGSSKKKGKKKKGKGGLATAAATDEATEPAAGSSSVQSMEAEMANLRGEMQEKDSQIERLSKQRKTEEDLREEIETLQENLVNIGQDHVDAKEKIKALEDERASLTRQIEELESKMSASKSADVPLRKDLDTLRNEFKELESKSSTLQSDLGAAQQLAQTRFKDLTELREVLQKTQPELKALRQESAELKTAREELTAKAKELKDAERRERDVKREVTRLQQLSADRETERVKAEGASRQQVEDVKRLAERRAEADKIELSAKAEQLERELQKAQAEVNKLRPRVKELEEQLHKTRRERTAAQEECDFKAQQYSNAQALLSSMRDQTAEISTQLKEARSQAESVEEELGEVRRLLQERTREGETMRGLLADVNEQAEVRIQDMKTLMETAVEERERAENEASATARRTAREAETLRTKVRDLEHSVQSLTLERDTLSRSHQEWTIQKSQLEATTTSLTSEANESRTAATHLRNALAASESQLSDSQAQRHDLQRKLDELTQRYDAAMRDAKAAQARLASPSRASFDSVRSVNGGGVAADTAYLKTILLQFLEQKDGRLRAQLVPVLGKLLKFDKADEAKWMVAVQHIDVR</sequence>
<dbReference type="Gene3D" id="1.20.5.4090">
    <property type="match status" value="1"/>
</dbReference>
<name>A0A8H4VE07_9HYPO</name>
<feature type="domain" description="GRIP" evidence="8">
    <location>
        <begin position="897"/>
        <end position="947"/>
    </location>
</feature>